<evidence type="ECO:0000259" key="10">
    <source>
        <dbReference type="PROSITE" id="PS50089"/>
    </source>
</evidence>
<evidence type="ECO:0000256" key="3">
    <source>
        <dbReference type="ARBA" id="ARBA00022723"/>
    </source>
</evidence>
<dbReference type="Pfam" id="PF00642">
    <property type="entry name" value="zf-CCCH"/>
    <property type="match status" value="1"/>
</dbReference>
<dbReference type="CDD" id="cd16539">
    <property type="entry name" value="RING-HC_RNF113A_B"/>
    <property type="match status" value="1"/>
</dbReference>
<keyword evidence="7" id="KW-0508">mRNA splicing</keyword>
<gene>
    <name evidence="12" type="ORF">HDU87_004389</name>
</gene>
<dbReference type="InterPro" id="IPR036855">
    <property type="entry name" value="Znf_CCCH_sf"/>
</dbReference>
<feature type="region of interest" description="Disordered" evidence="9">
    <location>
        <begin position="119"/>
        <end position="142"/>
    </location>
</feature>
<dbReference type="InterPro" id="IPR017907">
    <property type="entry name" value="Znf_RING_CS"/>
</dbReference>
<dbReference type="FunFam" id="3.30.40.10:FF:000045">
    <property type="entry name" value="RING finger protein 113A"/>
    <property type="match status" value="1"/>
</dbReference>
<keyword evidence="4 6" id="KW-0863">Zinc-finger</keyword>
<keyword evidence="7" id="KW-0747">Spliceosome</keyword>
<evidence type="ECO:0000259" key="11">
    <source>
        <dbReference type="PROSITE" id="PS50103"/>
    </source>
</evidence>
<dbReference type="AlphaFoldDB" id="A0AAD5TJ99"/>
<keyword evidence="7" id="KW-0539">Nucleus</keyword>
<comment type="caution">
    <text evidence="12">The sequence shown here is derived from an EMBL/GenBank/DDBJ whole genome shotgun (WGS) entry which is preliminary data.</text>
</comment>
<sequence>MSAEAPAPAPTVIFKRGKRPAKQLQQKRTRPIDDSDSDGDDDSTTLADAASVAKKLRGGKPSAAFTSSTGGGAAAKRRKEAAAAEAENSATAGISKLDHAYSTSGTAASIVVDSATRRLDVDGEESSSAAGEGALPPPKVLAGDAAESADNIYRGLNSYNEYVNKRTTSVTQSNASRIRAGPLRGATNVRLSTRFDYQPDICKDYKETGYCGFGDSCIFMHDRGDYKTGWQLDKEWDEKQKAGAAANNKDRFLIRSDDEDEDDGSGSDDDLPFACVICRNEFKDPIVTKCGHYFCESCALKQHSKSVKCFICGAATQGLFKPATDIQAKIAAKKKRIEEREAEIRKQNGEIEIESD</sequence>
<keyword evidence="5 6" id="KW-0862">Zinc</keyword>
<comment type="subcellular location">
    <subcellularLocation>
        <location evidence="7">Nucleus</location>
    </subcellularLocation>
</comment>
<dbReference type="PANTHER" id="PTHR12930:SF0">
    <property type="entry name" value="RING FINGER PROTEIN 113B"/>
    <property type="match status" value="1"/>
</dbReference>
<dbReference type="PROSITE" id="PS00518">
    <property type="entry name" value="ZF_RING_1"/>
    <property type="match status" value="1"/>
</dbReference>
<name>A0AAD5TJ99_9FUNG</name>
<dbReference type="Proteomes" id="UP001212152">
    <property type="component" value="Unassembled WGS sequence"/>
</dbReference>
<keyword evidence="8" id="KW-0175">Coiled coil</keyword>
<dbReference type="GO" id="GO:0006397">
    <property type="term" value="P:mRNA processing"/>
    <property type="evidence" value="ECO:0007669"/>
    <property type="project" value="UniProtKB-KW"/>
</dbReference>
<dbReference type="PROSITE" id="PS50089">
    <property type="entry name" value="ZF_RING_2"/>
    <property type="match status" value="1"/>
</dbReference>
<feature type="zinc finger region" description="C3H1-type" evidence="6">
    <location>
        <begin position="196"/>
        <end position="224"/>
    </location>
</feature>
<protein>
    <recommendedName>
        <fullName evidence="7">Pre-mRNA-splicing factor CWC24</fullName>
    </recommendedName>
</protein>
<evidence type="ECO:0000256" key="4">
    <source>
        <dbReference type="ARBA" id="ARBA00022771"/>
    </source>
</evidence>
<accession>A0AAD5TJ99</accession>
<evidence type="ECO:0000256" key="7">
    <source>
        <dbReference type="RuleBase" id="RU367110"/>
    </source>
</evidence>
<evidence type="ECO:0000256" key="9">
    <source>
        <dbReference type="SAM" id="MobiDB-lite"/>
    </source>
</evidence>
<dbReference type="PROSITE" id="PS50103">
    <property type="entry name" value="ZF_C3H1"/>
    <property type="match status" value="1"/>
</dbReference>
<feature type="domain" description="C3H1-type" evidence="11">
    <location>
        <begin position="196"/>
        <end position="224"/>
    </location>
</feature>
<dbReference type="GO" id="GO:0005684">
    <property type="term" value="C:U2-type spliceosomal complex"/>
    <property type="evidence" value="ECO:0007669"/>
    <property type="project" value="TreeGrafter"/>
</dbReference>
<reference evidence="12" key="1">
    <citation type="submission" date="2020-05" db="EMBL/GenBank/DDBJ databases">
        <title>Phylogenomic resolution of chytrid fungi.</title>
        <authorList>
            <person name="Stajich J.E."/>
            <person name="Amses K."/>
            <person name="Simmons R."/>
            <person name="Seto K."/>
            <person name="Myers J."/>
            <person name="Bonds A."/>
            <person name="Quandt C.A."/>
            <person name="Barry K."/>
            <person name="Liu P."/>
            <person name="Grigoriev I."/>
            <person name="Longcore J.E."/>
            <person name="James T.Y."/>
        </authorList>
    </citation>
    <scope>NUCLEOTIDE SEQUENCE</scope>
    <source>
        <strain evidence="12">JEL0379</strain>
    </source>
</reference>
<dbReference type="SMART" id="SM00356">
    <property type="entry name" value="ZnF_C3H1"/>
    <property type="match status" value="1"/>
</dbReference>
<comment type="function">
    <text evidence="1 7">Involved in pre-mRNA splicing.</text>
</comment>
<dbReference type="SMART" id="SM00184">
    <property type="entry name" value="RING"/>
    <property type="match status" value="1"/>
</dbReference>
<keyword evidence="13" id="KW-1185">Reference proteome</keyword>
<feature type="compositionally biased region" description="Acidic residues" evidence="9">
    <location>
        <begin position="34"/>
        <end position="43"/>
    </location>
</feature>
<dbReference type="GO" id="GO:0034247">
    <property type="term" value="P:snoRNA splicing"/>
    <property type="evidence" value="ECO:0007669"/>
    <property type="project" value="TreeGrafter"/>
</dbReference>
<dbReference type="InterPro" id="IPR001841">
    <property type="entry name" value="Znf_RING"/>
</dbReference>
<dbReference type="Gene3D" id="3.30.40.10">
    <property type="entry name" value="Zinc/RING finger domain, C3HC4 (zinc finger)"/>
    <property type="match status" value="1"/>
</dbReference>
<dbReference type="SUPFAM" id="SSF57850">
    <property type="entry name" value="RING/U-box"/>
    <property type="match status" value="1"/>
</dbReference>
<evidence type="ECO:0000256" key="1">
    <source>
        <dbReference type="ARBA" id="ARBA00003777"/>
    </source>
</evidence>
<feature type="region of interest" description="Disordered" evidence="9">
    <location>
        <begin position="1"/>
        <end position="89"/>
    </location>
</feature>
<feature type="domain" description="RING-type" evidence="10">
    <location>
        <begin position="275"/>
        <end position="312"/>
    </location>
</feature>
<evidence type="ECO:0000256" key="2">
    <source>
        <dbReference type="ARBA" id="ARBA00009161"/>
    </source>
</evidence>
<dbReference type="SUPFAM" id="SSF90229">
    <property type="entry name" value="CCCH zinc finger"/>
    <property type="match status" value="1"/>
</dbReference>
<evidence type="ECO:0000313" key="12">
    <source>
        <dbReference type="EMBL" id="KAJ3177636.1"/>
    </source>
</evidence>
<dbReference type="GO" id="GO:0003677">
    <property type="term" value="F:DNA binding"/>
    <property type="evidence" value="ECO:0007669"/>
    <property type="project" value="UniProtKB-UniRule"/>
</dbReference>
<dbReference type="InterPro" id="IPR000571">
    <property type="entry name" value="Znf_CCCH"/>
</dbReference>
<keyword evidence="3 6" id="KW-0479">Metal-binding</keyword>
<evidence type="ECO:0000256" key="8">
    <source>
        <dbReference type="SAM" id="Coils"/>
    </source>
</evidence>
<evidence type="ECO:0000256" key="5">
    <source>
        <dbReference type="ARBA" id="ARBA00022833"/>
    </source>
</evidence>
<evidence type="ECO:0000256" key="6">
    <source>
        <dbReference type="PROSITE-ProRule" id="PRU00723"/>
    </source>
</evidence>
<feature type="compositionally biased region" description="Low complexity" evidence="9">
    <location>
        <begin position="44"/>
        <end position="53"/>
    </location>
</feature>
<proteinExistence type="inferred from homology"/>
<organism evidence="12 13">
    <name type="scientific">Geranomyces variabilis</name>
    <dbReference type="NCBI Taxonomy" id="109894"/>
    <lineage>
        <taxon>Eukaryota</taxon>
        <taxon>Fungi</taxon>
        <taxon>Fungi incertae sedis</taxon>
        <taxon>Chytridiomycota</taxon>
        <taxon>Chytridiomycota incertae sedis</taxon>
        <taxon>Chytridiomycetes</taxon>
        <taxon>Spizellomycetales</taxon>
        <taxon>Powellomycetaceae</taxon>
        <taxon>Geranomyces</taxon>
    </lineage>
</organism>
<dbReference type="InterPro" id="IPR039971">
    <property type="entry name" value="CWC24-like"/>
</dbReference>
<feature type="compositionally biased region" description="Basic residues" evidence="9">
    <location>
        <begin position="15"/>
        <end position="29"/>
    </location>
</feature>
<dbReference type="EMBL" id="JADGJQ010000032">
    <property type="protein sequence ID" value="KAJ3177636.1"/>
    <property type="molecule type" value="Genomic_DNA"/>
</dbReference>
<evidence type="ECO:0000313" key="13">
    <source>
        <dbReference type="Proteomes" id="UP001212152"/>
    </source>
</evidence>
<comment type="similarity">
    <text evidence="2 7">Belongs to the CWC24 family.</text>
</comment>
<dbReference type="PANTHER" id="PTHR12930">
    <property type="entry name" value="ZINC FINGER PROTEIN 183"/>
    <property type="match status" value="1"/>
</dbReference>
<keyword evidence="7" id="KW-0507">mRNA processing</keyword>
<comment type="subunit">
    <text evidence="7">Associated with the spliceosome.</text>
</comment>
<dbReference type="InterPro" id="IPR013083">
    <property type="entry name" value="Znf_RING/FYVE/PHD"/>
</dbReference>
<keyword evidence="7" id="KW-0238">DNA-binding</keyword>
<feature type="coiled-coil region" evidence="8">
    <location>
        <begin position="323"/>
        <end position="354"/>
    </location>
</feature>
<dbReference type="GO" id="GO:0008270">
    <property type="term" value="F:zinc ion binding"/>
    <property type="evidence" value="ECO:0007669"/>
    <property type="project" value="UniProtKB-KW"/>
</dbReference>
<dbReference type="Pfam" id="PF13920">
    <property type="entry name" value="zf-C3HC4_3"/>
    <property type="match status" value="1"/>
</dbReference>